<dbReference type="GO" id="GO:0097367">
    <property type="term" value="F:carbohydrate derivative binding"/>
    <property type="evidence" value="ECO:0007669"/>
    <property type="project" value="InterPro"/>
</dbReference>
<keyword evidence="2" id="KW-0238">DNA-binding</keyword>
<evidence type="ECO:0000313" key="6">
    <source>
        <dbReference type="EMBL" id="KAB1637491.1"/>
    </source>
</evidence>
<dbReference type="InterPro" id="IPR000281">
    <property type="entry name" value="HTH_RpiR"/>
</dbReference>
<dbReference type="EMBL" id="WBJX01000003">
    <property type="protein sequence ID" value="KAB1637491.1"/>
    <property type="molecule type" value="Genomic_DNA"/>
</dbReference>
<evidence type="ECO:0000259" key="4">
    <source>
        <dbReference type="PROSITE" id="PS51071"/>
    </source>
</evidence>
<dbReference type="CDD" id="cd05013">
    <property type="entry name" value="SIS_RpiR"/>
    <property type="match status" value="1"/>
</dbReference>
<dbReference type="Pfam" id="PF01418">
    <property type="entry name" value="HTH_6"/>
    <property type="match status" value="1"/>
</dbReference>
<dbReference type="Gene3D" id="3.40.50.10490">
    <property type="entry name" value="Glucose-6-phosphate isomerase like protein, domain 1"/>
    <property type="match status" value="1"/>
</dbReference>
<feature type="domain" description="HTH rpiR-type" evidence="4">
    <location>
        <begin position="16"/>
        <end position="92"/>
    </location>
</feature>
<protein>
    <submittedName>
        <fullName evidence="6">MurR/RpiR family transcriptional regulator</fullName>
    </submittedName>
</protein>
<dbReference type="InterPro" id="IPR036388">
    <property type="entry name" value="WH-like_DNA-bd_sf"/>
</dbReference>
<comment type="caution">
    <text evidence="6">The sequence shown here is derived from an EMBL/GenBank/DDBJ whole genome shotgun (WGS) entry which is preliminary data.</text>
</comment>
<sequence>MSAAEQPTADETRLSPDAWLRGMLAARNLGPTSQKLANYLVTNINAVSYAQASEISASAQVSASTTTRLAQQLGFKGWPDLQQALRTRYLAQLSMVDIAEIHGLTDTPFQNALRNDSELLAATMRDVDDVAIARVAAAVQSAKRVHVTAMGSFAAVGQALVHNLQIAGYHVHALLDRDSALSNSVAQMGDGDLLIVCSYWRHYRTIVAAANAAHRQGATVVALTDYLPPQLEGAVDDLIMIPAEGTSFFPSLTVPMAVQQGLVATLAQLDPEATKVRIDAAERLWNELDILIDPRATE</sequence>
<feature type="domain" description="SIS" evidence="5">
    <location>
        <begin position="135"/>
        <end position="272"/>
    </location>
</feature>
<dbReference type="PANTHER" id="PTHR30514">
    <property type="entry name" value="GLUCOKINASE"/>
    <property type="match status" value="1"/>
</dbReference>
<dbReference type="InterPro" id="IPR001347">
    <property type="entry name" value="SIS_dom"/>
</dbReference>
<organism evidence="6 7">
    <name type="scientific">Pseudoclavibacter terrae</name>
    <dbReference type="NCBI Taxonomy" id="1530195"/>
    <lineage>
        <taxon>Bacteria</taxon>
        <taxon>Bacillati</taxon>
        <taxon>Actinomycetota</taxon>
        <taxon>Actinomycetes</taxon>
        <taxon>Micrococcales</taxon>
        <taxon>Microbacteriaceae</taxon>
        <taxon>Pseudoclavibacter</taxon>
    </lineage>
</organism>
<dbReference type="SUPFAM" id="SSF46689">
    <property type="entry name" value="Homeodomain-like"/>
    <property type="match status" value="1"/>
</dbReference>
<dbReference type="AlphaFoldDB" id="A0A7J5B0P7"/>
<dbReference type="GO" id="GO:0003700">
    <property type="term" value="F:DNA-binding transcription factor activity"/>
    <property type="evidence" value="ECO:0007669"/>
    <property type="project" value="InterPro"/>
</dbReference>
<dbReference type="GO" id="GO:1901135">
    <property type="term" value="P:carbohydrate derivative metabolic process"/>
    <property type="evidence" value="ECO:0007669"/>
    <property type="project" value="InterPro"/>
</dbReference>
<gene>
    <name evidence="6" type="ORF">F8O03_09675</name>
</gene>
<dbReference type="Proteomes" id="UP000490386">
    <property type="component" value="Unassembled WGS sequence"/>
</dbReference>
<keyword evidence="3" id="KW-0804">Transcription</keyword>
<dbReference type="GO" id="GO:0003677">
    <property type="term" value="F:DNA binding"/>
    <property type="evidence" value="ECO:0007669"/>
    <property type="project" value="UniProtKB-KW"/>
</dbReference>
<dbReference type="InterPro" id="IPR009057">
    <property type="entry name" value="Homeodomain-like_sf"/>
</dbReference>
<dbReference type="InterPro" id="IPR035472">
    <property type="entry name" value="RpiR-like_SIS"/>
</dbReference>
<dbReference type="Gene3D" id="1.10.10.10">
    <property type="entry name" value="Winged helix-like DNA-binding domain superfamily/Winged helix DNA-binding domain"/>
    <property type="match status" value="1"/>
</dbReference>
<dbReference type="PROSITE" id="PS51464">
    <property type="entry name" value="SIS"/>
    <property type="match status" value="1"/>
</dbReference>
<dbReference type="PROSITE" id="PS51071">
    <property type="entry name" value="HTH_RPIR"/>
    <property type="match status" value="1"/>
</dbReference>
<dbReference type="PANTHER" id="PTHR30514:SF18">
    <property type="entry name" value="RPIR-FAMILY TRANSCRIPTIONAL REGULATOR"/>
    <property type="match status" value="1"/>
</dbReference>
<evidence type="ECO:0000256" key="3">
    <source>
        <dbReference type="ARBA" id="ARBA00023163"/>
    </source>
</evidence>
<proteinExistence type="predicted"/>
<name>A0A7J5B0P7_9MICO</name>
<keyword evidence="1" id="KW-0805">Transcription regulation</keyword>
<keyword evidence="7" id="KW-1185">Reference proteome</keyword>
<reference evidence="6 7" key="1">
    <citation type="submission" date="2019-09" db="EMBL/GenBank/DDBJ databases">
        <title>Phylogeny of genus Pseudoclavibacter and closely related genus.</title>
        <authorList>
            <person name="Li Y."/>
        </authorList>
    </citation>
    <scope>NUCLEOTIDE SEQUENCE [LARGE SCALE GENOMIC DNA]</scope>
    <source>
        <strain evidence="6 7">THG-MD12</strain>
    </source>
</reference>
<accession>A0A7J5B0P7</accession>
<dbReference type="InterPro" id="IPR046348">
    <property type="entry name" value="SIS_dom_sf"/>
</dbReference>
<dbReference type="InterPro" id="IPR047640">
    <property type="entry name" value="RpiR-like"/>
</dbReference>
<dbReference type="Pfam" id="PF01380">
    <property type="entry name" value="SIS"/>
    <property type="match status" value="1"/>
</dbReference>
<dbReference type="OrthoDB" id="3812176at2"/>
<dbReference type="SUPFAM" id="SSF53697">
    <property type="entry name" value="SIS domain"/>
    <property type="match status" value="1"/>
</dbReference>
<evidence type="ECO:0000313" key="7">
    <source>
        <dbReference type="Proteomes" id="UP000490386"/>
    </source>
</evidence>
<evidence type="ECO:0000256" key="1">
    <source>
        <dbReference type="ARBA" id="ARBA00023015"/>
    </source>
</evidence>
<dbReference type="RefSeq" id="WP_151423703.1">
    <property type="nucleotide sequence ID" value="NZ_CANKVH010000006.1"/>
</dbReference>
<evidence type="ECO:0000256" key="2">
    <source>
        <dbReference type="ARBA" id="ARBA00023125"/>
    </source>
</evidence>
<evidence type="ECO:0000259" key="5">
    <source>
        <dbReference type="PROSITE" id="PS51464"/>
    </source>
</evidence>